<feature type="domain" description="Carrier" evidence="6">
    <location>
        <begin position="2043"/>
        <end position="2118"/>
    </location>
</feature>
<dbReference type="InterPro" id="IPR000873">
    <property type="entry name" value="AMP-dep_synth/lig_dom"/>
</dbReference>
<dbReference type="GO" id="GO:0031177">
    <property type="term" value="F:phosphopantetheine binding"/>
    <property type="evidence" value="ECO:0007669"/>
    <property type="project" value="InterPro"/>
</dbReference>
<evidence type="ECO:0000256" key="4">
    <source>
        <dbReference type="ARBA" id="ARBA00022553"/>
    </source>
</evidence>
<dbReference type="PANTHER" id="PTHR45527:SF1">
    <property type="entry name" value="FATTY ACID SYNTHASE"/>
    <property type="match status" value="1"/>
</dbReference>
<sequence length="4260" mass="465035">MKNVDDIYRLSPMQQGLLFHTLGAPGTYVEQVYWSWRGELDVPMLQQAWQRMVGRHTPLRTAFFWEGMKEPLQAVRRLIEPTWRLEDWTQVPPEAQEARFAARLEQDQREGFNLSAAPLLRFTLVRCGPALTRCMLSYHHLVMDGWSLPVCMRELFLTYDALSRGEEPKLEPARPYRDYIGWLSKQDRGQAERFWRERLEGFRAATPLASDRPSAPGTEVEAYGTQSLRPGAGLSGRLSAFTRQYQVTLSTLVQGAWALTLGRYSGQDDVAFGTVVSGRPPSLPGVDGMLGTFINTQVSRVRLPSDASVLTWLKALQAEQFAARDYEYVSLVDVQGWSDVPRGQPLFESLVIFENLPRRGLAPEMTARLPVEGFARTHARTGYPLSFVVLPDATDLELQLTYDEARFDAATVQRMLGHVATLLESILGAPEARLADVTLLTPEERQQVLHAWNDTRAEFPASEGIPSLFEAQAHSTPDAIALSFQGQSLTYAQLDALANQLARRIQELGVRPGDFVVLGLERSFELVVSLLAVLKAGAAYVPLEVSHPRERLALMLQDVGARLLITRERFADTLSPLVPATLCLDADWRAQLASVPDSALEVSGAGGDSLAYVMFTSGSTGRPKGVCVPHRAVVRLVRGNGFMRFGPREVFLQLAPAAFDASTLELWGALLHGAHLVLAPAQDLSLSEVAELLRNHRVTTLWLTAALFEQMVLNHPDALATVPQVLAGGDVLPVQRVREHLARVPSDAVLINGYGPTENTTFSTTHTLRPADAPGASVPIGRPIANSTAYVLDAALRPVPVGVPGELFVGGEGLAWGYLHQSALTAERFVPHPFSTTPGARLYRTGDSVRWRADGTLDFLGRTDFQVKLRGFRIEPGEVEAAVRQVPGVREAIVLVREDVPGDKRLVAYVVPAGPDTSHPSPSELREHLRARVPEYMVPAAFMLLEALPLNANGKVDRRALPAPDASAVVRVPSRPPSTDTERRLAALWTEVLNLGAVNAEDDFFALGGHSLRVTQLVSRVRAVFGMELPLRAVFEAPTLAALAARLDSANTDAAKQAPPLVRVSREGALPLSFSQQRLWFLDQLQPDSAFYNVPGVVWLEGELDPKALEQSLHALVERHEVLRTTFPPDGDSPVQVIHATGLTALPLVDLAHLSPDARETEARRLATEEALRPFDLKNGPVLRATLLRLEPTRHALLVTLHHIVSDGWSLGVMVRELATLYRAFFTEQVPSLPPLPVQYADFAVWQRQWLQGDVLEAQLDFWRKQLAGAPAALELPTDRPRPAVQSFRGASLPVLLPRAIVDPVQALAQQEGATPFMVLLASFQLLLSRYSGQQDVSVGAPIANRNRAETEGLIGFFVNSLVLRARIDSRASFRALLRQVKQSTLAAYEHQDVPFEKLVEALQPQRDLSRSPLFQVIFALQNAPTGSMELPGLRLSLREPETATAKFDLDLNFQETAEGLAGSIGYSTDLFDASTVRRMMEHYGVLLAALCARPDAPLSTLALLTGDERQRVLVDWNATARDYPREPSLAALFSRQAALTPGAIALVQGKQELTYAQLDALSNQLGHQLRSLGVGHGSRVALSLERSFELVVSILAILKAGGAYVPLDAALPHERLALMIQDVGANLLLTQERFTASLSPLFRSTFCFDADWRTRLASKPDSALEVPGVGGDSLAYVMFTSGSTGRPKGVCIPQRAVTRLVRDNTFLRFGPQEVFLQLAPVAFDASTLELWGPLLHGARLVLPPPHALSLEEVAELLRHHRVSSLFITTALFAQLVQHEPEALANVSQLMAGGEAMPLARAREHLLRMRPGTRFFHVYGPTENTTFSTSQPLEPGTPVGGSLPIGRSISNSTAYVLDPDLQPVPVGVPGELYVGGEGLAWGYLQQPALTAERFLPDPFGTTPGARLYRTGDKVRWLADGTLDFLGRTDFQVKLRGFRIEPGEIETVLRQVPGVREAIVLVREDSPGDKRLVAYVVPAPLTQGEPAPTPDTLRTTLKQHLPEYMVPAAFVLMDALPLNANNKVDRKALPAPDAGSVVRAASRAPETDTERQLATLWADVLKLDAVGAGDDFFALGGHSLLATQLVSRLRAAFGVELPLRALFEAPTLEALAGRIDGVRTLALAPQAPPMVQVSRDGALPLSFAQQRLWFLDQLEPGSTVYNVPGVLHLEGELDAAALQQALDALVRRHEVLRTTFAPGPSGPVQRIAPPAPCAFERIDLESLSASEREFRLRSLIAEHASRPFDLSRGPLFRAVLVRLDAKQHVLVVLTHHIASDGWSVGVMVREFAALYRAFTTGQSPNLPALPVQYADFAVWQRQWLQGDVLEAQLDFWRQQLAGAPAALELPTDRPRPAVQSFRGASLPVSLNASVSSALKTLAQQEGATPFMVLLASFQLLLSRYSGQQDVSVGAPIANRNRAETEGLIGFFVNSLVLRARIDSRASFRALLRQVKRSTLAAYEHQDVPFEKLVEALQPQRDASRSPLFQVSFALQNAHVGALELPGLSLKLREAEATTAKFDLDLNFQETAEGFTGSIGYGTDLFDASTVLRMMEHYGVLLDALCARPDAPLSTLSLLAGPERQRVLVDWNATRSTVPVEDTLPCLFESHVRRAPDAVAVEHEGQTLTYAELDARANQLANHLRSLGLPSEARVGLCVERGLDLMVGLLGILKAGGCYVPLEPAYPRQRLAFMFQDSAVSAVVTQQSLRDSLPEHALPTVCLDSDAPLLARQSTQAPQGPRIAADQLAYVLYTSGSTGLPKGVGITHRSIVHLVRDTDYVDLRSTDCMAQVGTPSFDAATFEIWGALLNGARLAVIPRDVTLSPQALAKRLKDVGATTALLTTALFHQVAREVPSAFAGMRYLFFGGEKADARAALQVLGAQGPQHLVNLYGPTEATVCSTSQEVAGLPADATAIPIGGPLTRMRAYVLDAHGQPVPTGVPGELYLGGVGLARGYLGQPALTAERFVPDAFSNLPGARLYRTGDRARWNAHGTLDFVGRVDAQVKLRGFRIEPAEVEAFLLQHPQVREAVVLVREQAPGDHRLVAYVVPTAPEPDTAALRAFLTERLPAHMVPSAFVSLPALPLTPNGKLDRHALPAPDARALATASTPAAPESLTLFQQRIAALFGELLNLERVGLHDDFFALGGHSLLATQLVSRVRSTFGVELPLRTLFDASTVARLTGHVEALLLSRATTSQLPPLRPVRRDADLPLSFSQQRLWVVDQLQPGGSQYNIPVAVRLEGTLDVESLRRALEHLVARHESLRTTFALKDGQPVQRVHLAPSWTLPLTDLEPLPAGEREAEAHRLSAEEASTAFDLGTGPLLRTRLLRLDARLHVLLLNMHHVVSDGWSMGVLVREVAAGYAAFTTGTTPALPPLPVQYADFAAWQRQWLQGDVLDQEVTWWMEHLAGAPRVLELLTDKPRPALRSSRGGLLPVHLPLELTQGLVRLARQENATPFMALLAAWQVLLSRYTRQEDLLVGSPVAGRRHGELEGLVGFFVNTLVLRGRVRAKDSFRALLSQVRDTTLAAYEHQDLPFEKLVEELQPQRDLSRNPLVQVILALQNAPQGELKAPGLTLRPVEVENATARFDLGLLLSESPDGLRGVLEYSTDLFEHATAVRMAGHLRALLESIVAAPEAPLSTLEWLTPPERQQLLVDWNATDVDYPREGSIPELFEHQVALRPDAIALEFGDERLSYAQLDARANQLAHLLRDNGIGLDSLVGVCLERSTEIVVALLAILKAGGAYVPLDAAYPTQRLTYMLEDAPPRLLLTTRALRPSLPVSDAVPCLFVEELRLDGQPTSPTGVRPLPRNLAYVDFTSGSTGRPKGVAVEHRGVLRLMYGAKYVDMGPQETLLLMAPISFDISTMEVWAALLTGSKLAVFPPQPPTDLELLGNVLRRHGVTTLYVSTGLFSQVVDVGLEMLRGVRQVIAAGDILSPTHTRKVIETLGVPVTNGYGPTEGTVFSNCLRVTRAEDVGTSVPIGPPISNTQEYILDAHLRPVPVGVPGELCIGGDGLARGYLSRPDLTAERFIPDPFSQRPGERLYRTGDLARWRPDGAVDFLGRIDTQVKVRGFRIELSEVEAAVMSTPGVRETIVLVREDVPGDKRLVAYAVPATPATALTPTDLREHLRQRLPEFMVPSAFVVLPALPLNPNGKVDRKALPAPTATASGGTGRFVEPGNPLEEKIAAIWARELGLERVGVHDHFFEDLAGTSLSVVRVSTRLREELKHELPVVWLFEHPTVHGLALRLERESGGALGRAEAPTPA</sequence>
<feature type="domain" description="Carrier" evidence="6">
    <location>
        <begin position="976"/>
        <end position="1051"/>
    </location>
</feature>
<dbReference type="CDD" id="cd12117">
    <property type="entry name" value="A_NRPS_Srf_like"/>
    <property type="match status" value="4"/>
</dbReference>
<comment type="similarity">
    <text evidence="2">Belongs to the ATP-dependent AMP-binding enzyme family.</text>
</comment>
<dbReference type="FunFam" id="1.10.1200.10:FF:000005">
    <property type="entry name" value="Nonribosomal peptide synthetase 1"/>
    <property type="match status" value="2"/>
</dbReference>
<protein>
    <submittedName>
        <fullName evidence="7">Amino acid adenylation domain-containing protein</fullName>
    </submittedName>
</protein>
<dbReference type="SUPFAM" id="SSF56801">
    <property type="entry name" value="Acetyl-CoA synthetase-like"/>
    <property type="match status" value="4"/>
</dbReference>
<accession>A0A3A8NGC4</accession>
<dbReference type="FunFam" id="1.10.1200.10:FF:000016">
    <property type="entry name" value="Non-ribosomal peptide synthase"/>
    <property type="match status" value="1"/>
</dbReference>
<dbReference type="Gene3D" id="3.30.559.30">
    <property type="entry name" value="Nonribosomal peptide synthetase, condensation domain"/>
    <property type="match status" value="4"/>
</dbReference>
<gene>
    <name evidence="7" type="ORF">D7X12_14210</name>
</gene>
<evidence type="ECO:0000256" key="2">
    <source>
        <dbReference type="ARBA" id="ARBA00006432"/>
    </source>
</evidence>
<evidence type="ECO:0000256" key="3">
    <source>
        <dbReference type="ARBA" id="ARBA00022450"/>
    </source>
</evidence>
<dbReference type="FunFam" id="3.30.559.10:FF:000012">
    <property type="entry name" value="Non-ribosomal peptide synthetase"/>
    <property type="match status" value="3"/>
</dbReference>
<evidence type="ECO:0000313" key="8">
    <source>
        <dbReference type="Proteomes" id="UP000273405"/>
    </source>
</evidence>
<dbReference type="EMBL" id="RAWG01000073">
    <property type="protein sequence ID" value="RKH43053.1"/>
    <property type="molecule type" value="Genomic_DNA"/>
</dbReference>
<dbReference type="GO" id="GO:0072330">
    <property type="term" value="P:monocarboxylic acid biosynthetic process"/>
    <property type="evidence" value="ECO:0007669"/>
    <property type="project" value="UniProtKB-ARBA"/>
</dbReference>
<dbReference type="Pfam" id="PF13193">
    <property type="entry name" value="AMP-binding_C"/>
    <property type="match status" value="4"/>
</dbReference>
<keyword evidence="3" id="KW-0596">Phosphopantetheine</keyword>
<dbReference type="InterPro" id="IPR020806">
    <property type="entry name" value="PKS_PP-bd"/>
</dbReference>
<dbReference type="SUPFAM" id="SSF47336">
    <property type="entry name" value="ACP-like"/>
    <property type="match status" value="4"/>
</dbReference>
<dbReference type="Proteomes" id="UP000273405">
    <property type="component" value="Unassembled WGS sequence"/>
</dbReference>
<dbReference type="PROSITE" id="PS50075">
    <property type="entry name" value="CARRIER"/>
    <property type="match status" value="4"/>
</dbReference>
<dbReference type="Pfam" id="PF00550">
    <property type="entry name" value="PP-binding"/>
    <property type="match status" value="4"/>
</dbReference>
<dbReference type="SMART" id="SM00823">
    <property type="entry name" value="PKS_PP"/>
    <property type="match status" value="4"/>
</dbReference>
<dbReference type="Gene3D" id="3.40.50.980">
    <property type="match status" value="8"/>
</dbReference>
<dbReference type="SUPFAM" id="SSF52777">
    <property type="entry name" value="CoA-dependent acyltransferases"/>
    <property type="match status" value="8"/>
</dbReference>
<dbReference type="Gene3D" id="2.30.38.10">
    <property type="entry name" value="Luciferase, Domain 3"/>
    <property type="match status" value="4"/>
</dbReference>
<organism evidence="7 8">
    <name type="scientific">Corallococcus sicarius</name>
    <dbReference type="NCBI Taxonomy" id="2316726"/>
    <lineage>
        <taxon>Bacteria</taxon>
        <taxon>Pseudomonadati</taxon>
        <taxon>Myxococcota</taxon>
        <taxon>Myxococcia</taxon>
        <taxon>Myxococcales</taxon>
        <taxon>Cystobacterineae</taxon>
        <taxon>Myxococcaceae</taxon>
        <taxon>Corallococcus</taxon>
    </lineage>
</organism>
<keyword evidence="8" id="KW-1185">Reference proteome</keyword>
<dbReference type="GO" id="GO:0005829">
    <property type="term" value="C:cytosol"/>
    <property type="evidence" value="ECO:0007669"/>
    <property type="project" value="TreeGrafter"/>
</dbReference>
<dbReference type="InterPro" id="IPR025110">
    <property type="entry name" value="AMP-bd_C"/>
</dbReference>
<dbReference type="GO" id="GO:0003824">
    <property type="term" value="F:catalytic activity"/>
    <property type="evidence" value="ECO:0007669"/>
    <property type="project" value="InterPro"/>
</dbReference>
<dbReference type="Pfam" id="PF00501">
    <property type="entry name" value="AMP-binding"/>
    <property type="match status" value="4"/>
</dbReference>
<dbReference type="GO" id="GO:0043041">
    <property type="term" value="P:amino acid activation for nonribosomal peptide biosynthetic process"/>
    <property type="evidence" value="ECO:0007669"/>
    <property type="project" value="TreeGrafter"/>
</dbReference>
<dbReference type="InterPro" id="IPR010071">
    <property type="entry name" value="AA_adenyl_dom"/>
</dbReference>
<dbReference type="FunFam" id="3.30.300.30:FF:000010">
    <property type="entry name" value="Enterobactin synthetase component F"/>
    <property type="match status" value="4"/>
</dbReference>
<reference evidence="8" key="1">
    <citation type="submission" date="2018-09" db="EMBL/GenBank/DDBJ databases">
        <authorList>
            <person name="Livingstone P.G."/>
            <person name="Whitworth D.E."/>
        </authorList>
    </citation>
    <scope>NUCLEOTIDE SEQUENCE [LARGE SCALE GENOMIC DNA]</scope>
    <source>
        <strain evidence="8">CA040B</strain>
    </source>
</reference>
<dbReference type="OrthoDB" id="5349841at2"/>
<dbReference type="InterPro" id="IPR036736">
    <property type="entry name" value="ACP-like_sf"/>
</dbReference>
<dbReference type="GO" id="GO:0044550">
    <property type="term" value="P:secondary metabolite biosynthetic process"/>
    <property type="evidence" value="ECO:0007669"/>
    <property type="project" value="UniProtKB-ARBA"/>
</dbReference>
<dbReference type="NCBIfam" id="NF003417">
    <property type="entry name" value="PRK04813.1"/>
    <property type="match status" value="4"/>
</dbReference>
<dbReference type="Pfam" id="PF00668">
    <property type="entry name" value="Condensation"/>
    <property type="match status" value="4"/>
</dbReference>
<dbReference type="FunFam" id="3.40.50.12780:FF:000012">
    <property type="entry name" value="Non-ribosomal peptide synthetase"/>
    <property type="match status" value="4"/>
</dbReference>
<dbReference type="RefSeq" id="WP_120625816.1">
    <property type="nucleotide sequence ID" value="NZ_RAWG01000073.1"/>
</dbReference>
<dbReference type="Gene3D" id="3.30.559.10">
    <property type="entry name" value="Chloramphenicol acetyltransferase-like domain"/>
    <property type="match status" value="4"/>
</dbReference>
<dbReference type="InterPro" id="IPR029058">
    <property type="entry name" value="AB_hydrolase_fold"/>
</dbReference>
<feature type="domain" description="Carrier" evidence="6">
    <location>
        <begin position="3108"/>
        <end position="3183"/>
    </location>
</feature>
<dbReference type="InterPro" id="IPR045851">
    <property type="entry name" value="AMP-bd_C_sf"/>
</dbReference>
<dbReference type="PROSITE" id="PS00455">
    <property type="entry name" value="AMP_BINDING"/>
    <property type="match status" value="4"/>
</dbReference>
<dbReference type="Gene3D" id="3.30.300.30">
    <property type="match status" value="4"/>
</dbReference>
<feature type="region of interest" description="Disordered" evidence="5">
    <location>
        <begin position="4150"/>
        <end position="4171"/>
    </location>
</feature>
<feature type="domain" description="Carrier" evidence="6">
    <location>
        <begin position="4171"/>
        <end position="4247"/>
    </location>
</feature>
<comment type="caution">
    <text evidence="7">The sequence shown here is derived from an EMBL/GenBank/DDBJ whole genome shotgun (WGS) entry which is preliminary data.</text>
</comment>
<dbReference type="Gene3D" id="1.10.1200.10">
    <property type="entry name" value="ACP-like"/>
    <property type="match status" value="3"/>
</dbReference>
<dbReference type="InterPro" id="IPR001242">
    <property type="entry name" value="Condensation_dom"/>
</dbReference>
<dbReference type="CDD" id="cd19531">
    <property type="entry name" value="LCL_NRPS-like"/>
    <property type="match status" value="3"/>
</dbReference>
<keyword evidence="4" id="KW-0597">Phosphoprotein</keyword>
<evidence type="ECO:0000256" key="1">
    <source>
        <dbReference type="ARBA" id="ARBA00001957"/>
    </source>
</evidence>
<name>A0A3A8NGC4_9BACT</name>
<evidence type="ECO:0000259" key="6">
    <source>
        <dbReference type="PROSITE" id="PS50075"/>
    </source>
</evidence>
<dbReference type="InterPro" id="IPR006162">
    <property type="entry name" value="Ppantetheine_attach_site"/>
</dbReference>
<dbReference type="InterPro" id="IPR023213">
    <property type="entry name" value="CAT-like_dom_sf"/>
</dbReference>
<evidence type="ECO:0000313" key="7">
    <source>
        <dbReference type="EMBL" id="RKH43053.1"/>
    </source>
</evidence>
<dbReference type="FunFam" id="3.40.50.980:FF:000001">
    <property type="entry name" value="Non-ribosomal peptide synthetase"/>
    <property type="match status" value="4"/>
</dbReference>
<dbReference type="CDD" id="cd19543">
    <property type="entry name" value="DCL_NRPS"/>
    <property type="match status" value="1"/>
</dbReference>
<dbReference type="PROSITE" id="PS00012">
    <property type="entry name" value="PHOSPHOPANTETHEINE"/>
    <property type="match status" value="3"/>
</dbReference>
<feature type="non-terminal residue" evidence="7">
    <location>
        <position position="4260"/>
    </location>
</feature>
<dbReference type="NCBIfam" id="NF004282">
    <property type="entry name" value="PRK05691.1"/>
    <property type="match status" value="5"/>
</dbReference>
<comment type="cofactor">
    <cofactor evidence="1">
        <name>pantetheine 4'-phosphate</name>
        <dbReference type="ChEBI" id="CHEBI:47942"/>
    </cofactor>
</comment>
<dbReference type="NCBIfam" id="TIGR01733">
    <property type="entry name" value="AA-adenyl-dom"/>
    <property type="match status" value="4"/>
</dbReference>
<proteinExistence type="inferred from homology"/>
<dbReference type="InterPro" id="IPR020845">
    <property type="entry name" value="AMP-binding_CS"/>
</dbReference>
<dbReference type="Gene3D" id="3.40.50.1820">
    <property type="entry name" value="alpha/beta hydrolase"/>
    <property type="match status" value="1"/>
</dbReference>
<dbReference type="PANTHER" id="PTHR45527">
    <property type="entry name" value="NONRIBOSOMAL PEPTIDE SYNTHETASE"/>
    <property type="match status" value="1"/>
</dbReference>
<evidence type="ECO:0000256" key="5">
    <source>
        <dbReference type="SAM" id="MobiDB-lite"/>
    </source>
</evidence>
<dbReference type="FunFam" id="2.30.38.10:FF:000001">
    <property type="entry name" value="Non-ribosomal peptide synthetase PvdI"/>
    <property type="match status" value="4"/>
</dbReference>
<dbReference type="InterPro" id="IPR009081">
    <property type="entry name" value="PP-bd_ACP"/>
</dbReference>